<reference evidence="1 2" key="1">
    <citation type="submission" date="2019-07" db="EMBL/GenBank/DDBJ databases">
        <title>Genomes of Cafeteria roenbergensis.</title>
        <authorList>
            <person name="Fischer M.G."/>
            <person name="Hackl T."/>
            <person name="Roman M."/>
        </authorList>
    </citation>
    <scope>NUCLEOTIDE SEQUENCE [LARGE SCALE GENOMIC DNA]</scope>
    <source>
        <strain evidence="1 2">E4-10P</strain>
    </source>
</reference>
<evidence type="ECO:0000313" key="2">
    <source>
        <dbReference type="Proteomes" id="UP000322899"/>
    </source>
</evidence>
<evidence type="ECO:0000313" key="1">
    <source>
        <dbReference type="EMBL" id="KAA0158213.1"/>
    </source>
</evidence>
<accession>A0A5A8CYC1</accession>
<dbReference type="SMART" id="SM00368">
    <property type="entry name" value="LRR_RI"/>
    <property type="match status" value="3"/>
</dbReference>
<protein>
    <submittedName>
        <fullName evidence="1">Uncharacterized protein</fullName>
    </submittedName>
</protein>
<name>A0A5A8CYC1_CAFRO</name>
<proteinExistence type="predicted"/>
<dbReference type="InterPro" id="IPR032675">
    <property type="entry name" value="LRR_dom_sf"/>
</dbReference>
<sequence length="263" mass="26966">MLAGVRGTSTDAPKGPLAGDAATAADAIRELVRRSGSSGLEAAVEGVPDEQVEQTVAWSLDSVGREALLRAGAEEVLRGRAPELLRAVRTAVDEWEEAMLCSTASELYLDACLESLDIAGQGLGNAGAVVLAGALSVSDSVAELCVDGTRVGVEGAEAFGEALKRIASLATLKRIASLATLKRIASLATLKRIASLATLKRIASLATLKLGLNLLGFEGAAALGQAFLANSTLTEYSSETVAVSIMARIDIVSSALNLLALYG</sequence>
<dbReference type="EMBL" id="VLTO01000213">
    <property type="protein sequence ID" value="KAA0158213.1"/>
    <property type="molecule type" value="Genomic_DNA"/>
</dbReference>
<comment type="caution">
    <text evidence="1">The sequence shown here is derived from an EMBL/GenBank/DDBJ whole genome shotgun (WGS) entry which is preliminary data.</text>
</comment>
<gene>
    <name evidence="1" type="ORF">FNF27_08373</name>
</gene>
<organism evidence="1 2">
    <name type="scientific">Cafeteria roenbergensis</name>
    <name type="common">Marine flagellate</name>
    <dbReference type="NCBI Taxonomy" id="33653"/>
    <lineage>
        <taxon>Eukaryota</taxon>
        <taxon>Sar</taxon>
        <taxon>Stramenopiles</taxon>
        <taxon>Bigyra</taxon>
        <taxon>Opalozoa</taxon>
        <taxon>Bicosoecida</taxon>
        <taxon>Cafeteriaceae</taxon>
        <taxon>Cafeteria</taxon>
    </lineage>
</organism>
<dbReference type="SUPFAM" id="SSF52047">
    <property type="entry name" value="RNI-like"/>
    <property type="match status" value="1"/>
</dbReference>
<dbReference type="Gene3D" id="3.80.10.10">
    <property type="entry name" value="Ribonuclease Inhibitor"/>
    <property type="match status" value="1"/>
</dbReference>
<dbReference type="Proteomes" id="UP000322899">
    <property type="component" value="Unassembled WGS sequence"/>
</dbReference>
<dbReference type="AlphaFoldDB" id="A0A5A8CYC1"/>